<dbReference type="PROSITE" id="PS50914">
    <property type="entry name" value="BON"/>
    <property type="match status" value="3"/>
</dbReference>
<gene>
    <name evidence="3" type="ORF">ABXS05_33920</name>
    <name evidence="4" type="ORF">ACETRX_34165</name>
</gene>
<feature type="domain" description="BON" evidence="2">
    <location>
        <begin position="77"/>
        <end position="145"/>
    </location>
</feature>
<evidence type="ECO:0000256" key="1">
    <source>
        <dbReference type="ARBA" id="ARBA00022729"/>
    </source>
</evidence>
<dbReference type="Proteomes" id="UP001555786">
    <property type="component" value="Unassembled WGS sequence"/>
</dbReference>
<organism evidence="4 6">
    <name type="scientific">Labrys neptuniae</name>
    <dbReference type="NCBI Taxonomy" id="376174"/>
    <lineage>
        <taxon>Bacteria</taxon>
        <taxon>Pseudomonadati</taxon>
        <taxon>Pseudomonadota</taxon>
        <taxon>Alphaproteobacteria</taxon>
        <taxon>Hyphomicrobiales</taxon>
        <taxon>Xanthobacteraceae</taxon>
        <taxon>Labrys</taxon>
    </lineage>
</organism>
<dbReference type="EMBL" id="JBFNQD010000030">
    <property type="protein sequence ID" value="MEW9310585.1"/>
    <property type="molecule type" value="Genomic_DNA"/>
</dbReference>
<dbReference type="Proteomes" id="UP001595190">
    <property type="component" value="Unassembled WGS sequence"/>
</dbReference>
<accession>A0ABV6ZR84</accession>
<evidence type="ECO:0000313" key="5">
    <source>
        <dbReference type="Proteomes" id="UP001555786"/>
    </source>
</evidence>
<proteinExistence type="predicted"/>
<evidence type="ECO:0000259" key="2">
    <source>
        <dbReference type="PROSITE" id="PS50914"/>
    </source>
</evidence>
<evidence type="ECO:0000313" key="3">
    <source>
        <dbReference type="EMBL" id="MEW9310585.1"/>
    </source>
</evidence>
<comment type="caution">
    <text evidence="4">The sequence shown here is derived from an EMBL/GenBank/DDBJ whole genome shotgun (WGS) entry which is preliminary data.</text>
</comment>
<evidence type="ECO:0000313" key="6">
    <source>
        <dbReference type="Proteomes" id="UP001595190"/>
    </source>
</evidence>
<reference evidence="3 5" key="1">
    <citation type="submission" date="2024-07" db="EMBL/GenBank/DDBJ databases">
        <title>Description of Labrys sedimenti sp. nov., isolated from a diclofenac-degrading enrichment culture.</title>
        <authorList>
            <person name="Tancsics A."/>
            <person name="Csepanyi A."/>
        </authorList>
    </citation>
    <scope>NUCLEOTIDE SEQUENCE [LARGE SCALE GENOMIC DNA]</scope>
    <source>
        <strain evidence="3 5">LMG 23578</strain>
    </source>
</reference>
<dbReference type="PANTHER" id="PTHR34606">
    <property type="entry name" value="BON DOMAIN-CONTAINING PROTEIN"/>
    <property type="match status" value="1"/>
</dbReference>
<dbReference type="SMART" id="SM00749">
    <property type="entry name" value="BON"/>
    <property type="match status" value="2"/>
</dbReference>
<sequence>MNDKVLRQSIIDALDFDPSIDAARIGVAVDNGIVTLSGHVGSYAEKIAAETLARRIKGVRAIAEEIEVRYPDHKKTADDQIASRAVSVISWDAMVPEGVVKVKVEKGWVTLAGTVDWQFQREAAYRAVRKLSGVLGITNSIEVKARVQIPDVQAKILAALKRDAEFEADGIKVNVIGDKVILDGKIKAWHERQVAERAAWSAAGVRSVEDNLHVA</sequence>
<feature type="domain" description="BON" evidence="2">
    <location>
        <begin position="148"/>
        <end position="215"/>
    </location>
</feature>
<dbReference type="InterPro" id="IPR007055">
    <property type="entry name" value="BON_dom"/>
</dbReference>
<dbReference type="InterPro" id="IPR014004">
    <property type="entry name" value="Transpt-assoc_nodulatn_dom_bac"/>
</dbReference>
<evidence type="ECO:0000313" key="4">
    <source>
        <dbReference type="EMBL" id="MFC2254701.1"/>
    </source>
</evidence>
<keyword evidence="1" id="KW-0732">Signal</keyword>
<protein>
    <submittedName>
        <fullName evidence="4">BON domain-containing protein</fullName>
    </submittedName>
</protein>
<keyword evidence="5" id="KW-1185">Reference proteome</keyword>
<dbReference type="PANTHER" id="PTHR34606:SF4">
    <property type="entry name" value="OUTER MEMBRANE LIPOPROTEIN DOLP"/>
    <property type="match status" value="1"/>
</dbReference>
<dbReference type="Gene3D" id="3.30.1340.30">
    <property type="match status" value="3"/>
</dbReference>
<reference evidence="4 6" key="2">
    <citation type="submission" date="2024-09" db="EMBL/GenBank/DDBJ databases">
        <title>Description of Labrys sedimenti sp. nov., isolated from a diclofenac-degrading enrichment culture, and genome-based reclassification of Labrys portucalensis as a later heterotypic synonym of Labrys neptuniae.</title>
        <authorList>
            <person name="Tancsics A."/>
            <person name="Csepanyi A."/>
        </authorList>
    </citation>
    <scope>NUCLEOTIDE SEQUENCE [LARGE SCALE GENOMIC DNA]</scope>
    <source>
        <strain evidence="4 6">LMG 23412</strain>
    </source>
</reference>
<feature type="domain" description="BON" evidence="2">
    <location>
        <begin position="2"/>
        <end position="70"/>
    </location>
</feature>
<dbReference type="Pfam" id="PF04972">
    <property type="entry name" value="BON"/>
    <property type="match status" value="3"/>
</dbReference>
<name>A0ABV6ZR84_9HYPH</name>
<dbReference type="RefSeq" id="WP_311939394.1">
    <property type="nucleotide sequence ID" value="NZ_JAVSCS010000022.1"/>
</dbReference>
<dbReference type="EMBL" id="JBHGPK010000040">
    <property type="protein sequence ID" value="MFC2254701.1"/>
    <property type="molecule type" value="Genomic_DNA"/>
</dbReference>
<dbReference type="InterPro" id="IPR051686">
    <property type="entry name" value="Lipoprotein_DolP"/>
</dbReference>